<dbReference type="Gene3D" id="3.40.1000.10">
    <property type="entry name" value="Mog1/PsbP, alpha/beta/alpha sandwich"/>
    <property type="match status" value="1"/>
</dbReference>
<evidence type="ECO:0000313" key="3">
    <source>
        <dbReference type="Proteomes" id="UP000326546"/>
    </source>
</evidence>
<protein>
    <recommendedName>
        <fullName evidence="4">DUF1795 domain-containing protein</fullName>
    </recommendedName>
</protein>
<keyword evidence="3" id="KW-1185">Reference proteome</keyword>
<gene>
    <name evidence="2" type="ORF">FY030_11120</name>
</gene>
<name>A0A5J6V7Y1_9MICO</name>
<dbReference type="AlphaFoldDB" id="A0A5J6V7Y1"/>
<proteinExistence type="predicted"/>
<organism evidence="2 3">
    <name type="scientific">Ornithinimicrobium pratense</name>
    <dbReference type="NCBI Taxonomy" id="2593973"/>
    <lineage>
        <taxon>Bacteria</taxon>
        <taxon>Bacillati</taxon>
        <taxon>Actinomycetota</taxon>
        <taxon>Actinomycetes</taxon>
        <taxon>Micrococcales</taxon>
        <taxon>Ornithinimicrobiaceae</taxon>
        <taxon>Ornithinimicrobium</taxon>
    </lineage>
</organism>
<feature type="region of interest" description="Disordered" evidence="1">
    <location>
        <begin position="118"/>
        <end position="137"/>
    </location>
</feature>
<evidence type="ECO:0000313" key="2">
    <source>
        <dbReference type="EMBL" id="QFG69183.1"/>
    </source>
</evidence>
<evidence type="ECO:0000256" key="1">
    <source>
        <dbReference type="SAM" id="MobiDB-lite"/>
    </source>
</evidence>
<feature type="compositionally biased region" description="Pro residues" evidence="1">
    <location>
        <begin position="32"/>
        <end position="42"/>
    </location>
</feature>
<feature type="compositionally biased region" description="Low complexity" evidence="1">
    <location>
        <begin position="84"/>
        <end position="95"/>
    </location>
</feature>
<dbReference type="Proteomes" id="UP000326546">
    <property type="component" value="Chromosome"/>
</dbReference>
<dbReference type="KEGG" id="serw:FY030_11120"/>
<sequence length="276" mass="29427">MQVDHGAARRHTPTVGVEMGRTAREAAYWMPGPVPSPTPPPIRRSSMIPTPATLRTAGAAALLSVLVLAGCSEEEPLPQPSTPAPTTQEPATQAPVEDESATTAPADDVDITTAPADGEAATQTAEPGAGSELSATDGRFTIELPDGWEDAYELAEQEGVLLAAKEIERKDEFFTNVVVTQEEYVSNLTSAVEDAAQELAGEDGEYELLEPAPVDGNRAPGYTLVRDVQGSTIHQTQRWISHDGTLYVVTFSVIESQAEEADEALEGILTSWSWQD</sequence>
<reference evidence="2 3" key="1">
    <citation type="submission" date="2019-09" db="EMBL/GenBank/DDBJ databases">
        <title>Serinicoccus pratensis sp. nov., isolated from meadow soil.</title>
        <authorList>
            <person name="Zhang W."/>
        </authorList>
    </citation>
    <scope>NUCLEOTIDE SEQUENCE [LARGE SCALE GENOMIC DNA]</scope>
    <source>
        <strain evidence="2 3">W204</strain>
    </source>
</reference>
<accession>A0A5J6V7Y1</accession>
<feature type="region of interest" description="Disordered" evidence="1">
    <location>
        <begin position="74"/>
        <end position="112"/>
    </location>
</feature>
<dbReference type="EMBL" id="CP044427">
    <property type="protein sequence ID" value="QFG69183.1"/>
    <property type="molecule type" value="Genomic_DNA"/>
</dbReference>
<evidence type="ECO:0008006" key="4">
    <source>
        <dbReference type="Google" id="ProtNLM"/>
    </source>
</evidence>
<dbReference type="OrthoDB" id="4867352at2"/>
<feature type="region of interest" description="Disordered" evidence="1">
    <location>
        <begin position="28"/>
        <end position="48"/>
    </location>
</feature>